<keyword evidence="2" id="KW-1185">Reference proteome</keyword>
<evidence type="ECO:0008006" key="3">
    <source>
        <dbReference type="Google" id="ProtNLM"/>
    </source>
</evidence>
<protein>
    <recommendedName>
        <fullName evidence="3">PilZ domain-containing protein</fullName>
    </recommendedName>
</protein>
<reference evidence="2" key="1">
    <citation type="journal article" date="2019" name="Int. J. Syst. Evol. Microbiol.">
        <title>The Global Catalogue of Microorganisms (GCM) 10K type strain sequencing project: providing services to taxonomists for standard genome sequencing and annotation.</title>
        <authorList>
            <consortium name="The Broad Institute Genomics Platform"/>
            <consortium name="The Broad Institute Genome Sequencing Center for Infectious Disease"/>
            <person name="Wu L."/>
            <person name="Ma J."/>
        </authorList>
    </citation>
    <scope>NUCLEOTIDE SEQUENCE [LARGE SCALE GENOMIC DNA]</scope>
    <source>
        <strain evidence="2">NBRC 103632</strain>
    </source>
</reference>
<dbReference type="Proteomes" id="UP001157440">
    <property type="component" value="Unassembled WGS sequence"/>
</dbReference>
<sequence>MQSRAMSEDCTDPLHRAALKTGQVYFGEPLERRDCVVWDRNKSGATIEVASDLMLPREVRLISAALRVDQPCRVAWQNGRKIGLVYAR</sequence>
<dbReference type="AlphaFoldDB" id="A0AA37TBX5"/>
<accession>A0AA37TBX5</accession>
<comment type="caution">
    <text evidence="1">The sequence shown here is derived from an EMBL/GenBank/DDBJ whole genome shotgun (WGS) entry which is preliminary data.</text>
</comment>
<evidence type="ECO:0000313" key="1">
    <source>
        <dbReference type="EMBL" id="GLS68438.1"/>
    </source>
</evidence>
<organism evidence="1 2">
    <name type="scientific">Methylobacterium tardum</name>
    <dbReference type="NCBI Taxonomy" id="374432"/>
    <lineage>
        <taxon>Bacteria</taxon>
        <taxon>Pseudomonadati</taxon>
        <taxon>Pseudomonadota</taxon>
        <taxon>Alphaproteobacteria</taxon>
        <taxon>Hyphomicrobiales</taxon>
        <taxon>Methylobacteriaceae</taxon>
        <taxon>Methylobacterium</taxon>
    </lineage>
</organism>
<dbReference type="EMBL" id="BSPL01000005">
    <property type="protein sequence ID" value="GLS68438.1"/>
    <property type="molecule type" value="Genomic_DNA"/>
</dbReference>
<name>A0AA37TBX5_9HYPH</name>
<evidence type="ECO:0000313" key="2">
    <source>
        <dbReference type="Proteomes" id="UP001157440"/>
    </source>
</evidence>
<proteinExistence type="predicted"/>
<gene>
    <name evidence="1" type="ORF">GCM10007890_04500</name>
</gene>